<dbReference type="InterPro" id="IPR036034">
    <property type="entry name" value="PDZ_sf"/>
</dbReference>
<dbReference type="Proteomes" id="UP000669133">
    <property type="component" value="Unassembled WGS sequence"/>
</dbReference>
<dbReference type="AlphaFoldDB" id="A0A8H8D9R7"/>
<dbReference type="GO" id="GO:0005634">
    <property type="term" value="C:nucleus"/>
    <property type="evidence" value="ECO:0007669"/>
    <property type="project" value="TreeGrafter"/>
</dbReference>
<proteinExistence type="inferred from homology"/>
<accession>A0A8H8D9R7</accession>
<keyword evidence="2" id="KW-0143">Chaperone</keyword>
<dbReference type="GeneID" id="93653674"/>
<dbReference type="Pfam" id="PF17820">
    <property type="entry name" value="PDZ_6"/>
    <property type="match status" value="1"/>
</dbReference>
<dbReference type="FunFam" id="2.30.42.10:FF:000107">
    <property type="entry name" value="26S proteasome non-ATPase regulatory subunit 9"/>
    <property type="match status" value="1"/>
</dbReference>
<dbReference type="SMART" id="SM00228">
    <property type="entry name" value="PDZ"/>
    <property type="match status" value="1"/>
</dbReference>
<comment type="caution">
    <text evidence="5">The sequence shown here is derived from an EMBL/GenBank/DDBJ whole genome shotgun (WGS) entry which is preliminary data.</text>
</comment>
<dbReference type="PROSITE" id="PS50106">
    <property type="entry name" value="PDZ"/>
    <property type="match status" value="1"/>
</dbReference>
<dbReference type="Gene3D" id="6.10.140.1710">
    <property type="match status" value="1"/>
</dbReference>
<evidence type="ECO:0000256" key="1">
    <source>
        <dbReference type="ARBA" id="ARBA00005256"/>
    </source>
</evidence>
<feature type="domain" description="PDZ" evidence="4">
    <location>
        <begin position="115"/>
        <end position="187"/>
    </location>
</feature>
<evidence type="ECO:0000256" key="3">
    <source>
        <dbReference type="ARBA" id="ARBA00068021"/>
    </source>
</evidence>
<dbReference type="InterPro" id="IPR041489">
    <property type="entry name" value="PDZ_6"/>
</dbReference>
<comment type="similarity">
    <text evidence="1">Belongs to the proteasome subunit p27 family.</text>
</comment>
<keyword evidence="6" id="KW-1185">Reference proteome</keyword>
<dbReference type="RefSeq" id="XP_067546528.1">
    <property type="nucleotide sequence ID" value="XM_067694182.1"/>
</dbReference>
<dbReference type="OrthoDB" id="72325at2759"/>
<dbReference type="EMBL" id="JAEOAQ010000007">
    <property type="protein sequence ID" value="KAG5417412.1"/>
    <property type="molecule type" value="Genomic_DNA"/>
</dbReference>
<dbReference type="PANTHER" id="PTHR12651:SF1">
    <property type="entry name" value="26S PROTEASOME NON-ATPASE REGULATORY SUBUNIT 9"/>
    <property type="match status" value="1"/>
</dbReference>
<protein>
    <recommendedName>
        <fullName evidence="3">Probable 26S proteasome regulatory subunit p27</fullName>
    </recommendedName>
</protein>
<dbReference type="Pfam" id="PF18265">
    <property type="entry name" value="Nas2_N"/>
    <property type="match status" value="1"/>
</dbReference>
<dbReference type="GO" id="GO:0070682">
    <property type="term" value="P:proteasome regulatory particle assembly"/>
    <property type="evidence" value="ECO:0007669"/>
    <property type="project" value="InterPro"/>
</dbReference>
<evidence type="ECO:0000313" key="6">
    <source>
        <dbReference type="Proteomes" id="UP000669133"/>
    </source>
</evidence>
<sequence length="229" mass="25837">MTVDDNDVAGFQGLMRSLNLDSDQFKEYNPSDFPAYNFQQLSNLKLEIESQLRILFNLLSQKYGADMETKLVTADGFPRSDIDVVTIRLIRVQIIRLKNDYKEVLKVLEPKMEEEFAKRQAELGDEGVQAEAKSSQQQPTIPFAEVKEVVPGGPAELAGLKEGDLLVIFDNDIHALNHNKLTKLAERVRSRPGEKIQLVIKRNNENLNLALDTSVKWEGTGIGFRIVPI</sequence>
<dbReference type="GO" id="GO:0005737">
    <property type="term" value="C:cytoplasm"/>
    <property type="evidence" value="ECO:0007669"/>
    <property type="project" value="TreeGrafter"/>
</dbReference>
<gene>
    <name evidence="5" type="ORF">I9W82_005045</name>
</gene>
<dbReference type="Gene3D" id="2.30.42.10">
    <property type="match status" value="1"/>
</dbReference>
<organism evidence="5 6">
    <name type="scientific">Candida metapsilosis</name>
    <dbReference type="NCBI Taxonomy" id="273372"/>
    <lineage>
        <taxon>Eukaryota</taxon>
        <taxon>Fungi</taxon>
        <taxon>Dikarya</taxon>
        <taxon>Ascomycota</taxon>
        <taxon>Saccharomycotina</taxon>
        <taxon>Pichiomycetes</taxon>
        <taxon>Debaryomycetaceae</taxon>
        <taxon>Candida/Lodderomyces clade</taxon>
        <taxon>Candida</taxon>
    </lineage>
</organism>
<evidence type="ECO:0000259" key="4">
    <source>
        <dbReference type="PROSITE" id="PS50106"/>
    </source>
</evidence>
<reference evidence="5 6" key="1">
    <citation type="submission" date="2020-12" db="EMBL/GenBank/DDBJ databases">
        <title>Effect of drift, selection, and recombination on the evolution of hybrid genomes in Candida yeast pathogens.</title>
        <authorList>
            <person name="Mixao V."/>
            <person name="Ksiezopolska E."/>
            <person name="Saus E."/>
            <person name="Boekhout T."/>
            <person name="Gacser A."/>
            <person name="Gabaldon T."/>
        </authorList>
    </citation>
    <scope>NUCLEOTIDE SEQUENCE [LARGE SCALE GENOMIC DNA]</scope>
    <source>
        <strain evidence="5 6">BP57</strain>
    </source>
</reference>
<dbReference type="InterPro" id="IPR035269">
    <property type="entry name" value="PSMD9"/>
</dbReference>
<dbReference type="InterPro" id="IPR001478">
    <property type="entry name" value="PDZ"/>
</dbReference>
<dbReference type="PANTHER" id="PTHR12651">
    <property type="entry name" value="26S PROTEASOME NON-ATPASE REGULATORY SUBUNIT 9"/>
    <property type="match status" value="1"/>
</dbReference>
<evidence type="ECO:0000313" key="5">
    <source>
        <dbReference type="EMBL" id="KAG5417412.1"/>
    </source>
</evidence>
<dbReference type="InterPro" id="IPR040815">
    <property type="entry name" value="Nas2_N"/>
</dbReference>
<name>A0A8H8D9R7_9ASCO</name>
<evidence type="ECO:0000256" key="2">
    <source>
        <dbReference type="ARBA" id="ARBA00023186"/>
    </source>
</evidence>
<dbReference type="SUPFAM" id="SSF50156">
    <property type="entry name" value="PDZ domain-like"/>
    <property type="match status" value="1"/>
</dbReference>